<dbReference type="EMBL" id="BAAAZR010000008">
    <property type="protein sequence ID" value="GAA3813989.1"/>
    <property type="molecule type" value="Genomic_DNA"/>
</dbReference>
<dbReference type="PANTHER" id="PTHR43792">
    <property type="entry name" value="GNAT FAMILY, PUTATIVE (AFU_ORTHOLOGUE AFUA_3G00765)-RELATED-RELATED"/>
    <property type="match status" value="1"/>
</dbReference>
<dbReference type="Pfam" id="PF13302">
    <property type="entry name" value="Acetyltransf_3"/>
    <property type="match status" value="1"/>
</dbReference>
<name>A0ABP7IB09_9ACTN</name>
<accession>A0ABP7IB09</accession>
<reference evidence="4" key="1">
    <citation type="journal article" date="2019" name="Int. J. Syst. Evol. Microbiol.">
        <title>The Global Catalogue of Microorganisms (GCM) 10K type strain sequencing project: providing services to taxonomists for standard genome sequencing and annotation.</title>
        <authorList>
            <consortium name="The Broad Institute Genomics Platform"/>
            <consortium name="The Broad Institute Genome Sequencing Center for Infectious Disease"/>
            <person name="Wu L."/>
            <person name="Ma J."/>
        </authorList>
    </citation>
    <scope>NUCLEOTIDE SEQUENCE [LARGE SCALE GENOMIC DNA]</scope>
    <source>
        <strain evidence="4">JCM 16908</strain>
    </source>
</reference>
<dbReference type="InterPro" id="IPR016181">
    <property type="entry name" value="Acyl_CoA_acyltransferase"/>
</dbReference>
<proteinExistence type="predicted"/>
<dbReference type="SUPFAM" id="SSF55729">
    <property type="entry name" value="Acyl-CoA N-acyltransferases (Nat)"/>
    <property type="match status" value="1"/>
</dbReference>
<feature type="region of interest" description="Disordered" evidence="1">
    <location>
        <begin position="1"/>
        <end position="65"/>
    </location>
</feature>
<protein>
    <recommendedName>
        <fullName evidence="2">N-acetyltransferase domain-containing protein</fullName>
    </recommendedName>
</protein>
<evidence type="ECO:0000259" key="2">
    <source>
        <dbReference type="PROSITE" id="PS51186"/>
    </source>
</evidence>
<evidence type="ECO:0000313" key="4">
    <source>
        <dbReference type="Proteomes" id="UP001500888"/>
    </source>
</evidence>
<gene>
    <name evidence="3" type="ORF">GCM10022226_38490</name>
</gene>
<evidence type="ECO:0000256" key="1">
    <source>
        <dbReference type="SAM" id="MobiDB-lite"/>
    </source>
</evidence>
<dbReference type="Proteomes" id="UP001500888">
    <property type="component" value="Unassembled WGS sequence"/>
</dbReference>
<comment type="caution">
    <text evidence="3">The sequence shown here is derived from an EMBL/GenBank/DDBJ whole genome shotgun (WGS) entry which is preliminary data.</text>
</comment>
<evidence type="ECO:0000313" key="3">
    <source>
        <dbReference type="EMBL" id="GAA3813989.1"/>
    </source>
</evidence>
<dbReference type="Gene3D" id="3.40.630.30">
    <property type="match status" value="1"/>
</dbReference>
<keyword evidence="4" id="KW-1185">Reference proteome</keyword>
<dbReference type="RefSeq" id="WP_344941999.1">
    <property type="nucleotide sequence ID" value="NZ_BAAAZR010000008.1"/>
</dbReference>
<feature type="domain" description="N-acetyltransferase" evidence="2">
    <location>
        <begin position="75"/>
        <end position="233"/>
    </location>
</feature>
<dbReference type="PANTHER" id="PTHR43792:SF16">
    <property type="entry name" value="N-ACETYLTRANSFERASE DOMAIN-CONTAINING PROTEIN"/>
    <property type="match status" value="1"/>
</dbReference>
<dbReference type="InterPro" id="IPR000182">
    <property type="entry name" value="GNAT_dom"/>
</dbReference>
<dbReference type="InterPro" id="IPR051531">
    <property type="entry name" value="N-acetyltransferase"/>
</dbReference>
<organism evidence="3 4">
    <name type="scientific">Sphaerisporangium flaviroseum</name>
    <dbReference type="NCBI Taxonomy" id="509199"/>
    <lineage>
        <taxon>Bacteria</taxon>
        <taxon>Bacillati</taxon>
        <taxon>Actinomycetota</taxon>
        <taxon>Actinomycetes</taxon>
        <taxon>Streptosporangiales</taxon>
        <taxon>Streptosporangiaceae</taxon>
        <taxon>Sphaerisporangium</taxon>
    </lineage>
</organism>
<feature type="compositionally biased region" description="Polar residues" evidence="1">
    <location>
        <begin position="37"/>
        <end position="50"/>
    </location>
</feature>
<dbReference type="PROSITE" id="PS51186">
    <property type="entry name" value="GNAT"/>
    <property type="match status" value="1"/>
</dbReference>
<sequence>MTTEHGRRPASPTGQEGALPPVPAEQGTRTVFPPGRQSASPLGLSEQQGRSPLAHSEQDRRPAFGSGLRLSGHGLVLREWTDDDLPVMVELFDDREVAYWTPLVTPFDLGAARNYLDKARRTRAIDQRVHLAITTDGGRAKGEALLMMRDDGTGSIGYAVGAAYRGQRLAVRAVQVMTDFAHEVAGLAQVFLEIEPDNEPSTRVARAAGFHLSDAPPNIVEDKGRTLSLLTWTHFR</sequence>